<dbReference type="Proteomes" id="UP001224083">
    <property type="component" value="Unassembled WGS sequence"/>
</dbReference>
<proteinExistence type="predicted"/>
<evidence type="ECO:0000313" key="3">
    <source>
        <dbReference type="EMBL" id="MDP9499882.1"/>
    </source>
</evidence>
<keyword evidence="4" id="KW-1185">Reference proteome</keyword>
<reference evidence="3 4" key="1">
    <citation type="submission" date="2022-12" db="EMBL/GenBank/DDBJ databases">
        <title>Genome sequence of Pasteurellaceae Bisgaard Taxon 45.</title>
        <authorList>
            <person name="Foggin C."/>
            <person name="Rosen L.E."/>
            <person name="Henton M."/>
            <person name="Buys A."/>
            <person name="Floyd T."/>
            <person name="Turner A.D."/>
            <person name="Tarbin J."/>
            <person name="Lloyd A.S."/>
            <person name="Chaitezvi C."/>
            <person name="Ellis R.J."/>
            <person name="Roberts H.C."/>
            <person name="Dastjerdi A."/>
            <person name="Nunez A."/>
            <person name="Van Vliet A.H."/>
            <person name="Steinbach F."/>
        </authorList>
    </citation>
    <scope>NUCLEOTIDE SEQUENCE [LARGE SCALE GENOMIC DNA]</scope>
    <source>
        <strain evidence="3 4">VF20HR</strain>
    </source>
</reference>
<comment type="caution">
    <text evidence="3">The sequence shown here is derived from an EMBL/GenBank/DDBJ whole genome shotgun (WGS) entry which is preliminary data.</text>
</comment>
<dbReference type="Pfam" id="PF14219">
    <property type="entry name" value="DUF4328"/>
    <property type="match status" value="1"/>
</dbReference>
<organism evidence="3 4">
    <name type="scientific">Bisgaard Taxon 45</name>
    <dbReference type="NCBI Taxonomy" id="304289"/>
    <lineage>
        <taxon>Bacteria</taxon>
        <taxon>Pseudomonadati</taxon>
        <taxon>Pseudomonadota</taxon>
        <taxon>Gammaproteobacteria</taxon>
        <taxon>Pasteurellales</taxon>
        <taxon>Pasteurellaceae</taxon>
    </lineage>
</organism>
<protein>
    <submittedName>
        <fullName evidence="3">DUF4328 domain-containing protein</fullName>
    </submittedName>
</protein>
<feature type="transmembrane region" description="Helical" evidence="1">
    <location>
        <begin position="64"/>
        <end position="86"/>
    </location>
</feature>
<keyword evidence="1" id="KW-0472">Membrane</keyword>
<feature type="transmembrane region" description="Helical" evidence="1">
    <location>
        <begin position="180"/>
        <end position="205"/>
    </location>
</feature>
<name>A0ABT9KCU1_9PAST</name>
<dbReference type="InterPro" id="IPR025565">
    <property type="entry name" value="DUF4328"/>
</dbReference>
<keyword evidence="1" id="KW-1133">Transmembrane helix</keyword>
<feature type="transmembrane region" description="Helical" evidence="1">
    <location>
        <begin position="12"/>
        <end position="29"/>
    </location>
</feature>
<evidence type="ECO:0000256" key="1">
    <source>
        <dbReference type="SAM" id="Phobius"/>
    </source>
</evidence>
<keyword evidence="1" id="KW-0812">Transmembrane</keyword>
<feature type="transmembrane region" description="Helical" evidence="1">
    <location>
        <begin position="146"/>
        <end position="168"/>
    </location>
</feature>
<accession>A0ABT9KCU1</accession>
<dbReference type="EMBL" id="JAQAHH010000003">
    <property type="protein sequence ID" value="MDP9499882.1"/>
    <property type="molecule type" value="Genomic_DNA"/>
</dbReference>
<gene>
    <name evidence="3" type="ORF">O7M46_02820</name>
</gene>
<evidence type="ECO:0000259" key="2">
    <source>
        <dbReference type="Pfam" id="PF14219"/>
    </source>
</evidence>
<sequence>MKYRAENHSKLVLILLGLDIFIHALQIWLSREIIRATDALLLVNENIALHALPKDVAQLFQFNAFLHTVKMVGFVVLGMTILSWIYRAHRFVHTTVNATNIQFTDPACVVYFFLPVANLFMPYKAMKETWLASEHPNLWQNKPTPITLILWWSIWLLRINFGIMLFLVRDEYVTSVKNMNELAFLSIFDSLLAIPLALLFLLIVIQVQQIQNNYQAKETNQHNKKISQSSLVS</sequence>
<evidence type="ECO:0000313" key="4">
    <source>
        <dbReference type="Proteomes" id="UP001224083"/>
    </source>
</evidence>
<feature type="domain" description="DUF4328" evidence="2">
    <location>
        <begin position="62"/>
        <end position="207"/>
    </location>
</feature>